<evidence type="ECO:0000256" key="1">
    <source>
        <dbReference type="ARBA" id="ARBA00001947"/>
    </source>
</evidence>
<keyword evidence="8" id="KW-0648">Protein biosynthesis</keyword>
<evidence type="ECO:0000256" key="5">
    <source>
        <dbReference type="ARBA" id="ARBA00022741"/>
    </source>
</evidence>
<dbReference type="Gene3D" id="3.40.50.620">
    <property type="entry name" value="HUPs"/>
    <property type="match status" value="2"/>
</dbReference>
<dbReference type="InterPro" id="IPR024909">
    <property type="entry name" value="Cys-tRNA/MSH_ligase"/>
</dbReference>
<protein>
    <recommendedName>
        <fullName evidence="2">cysteine--tRNA ligase</fullName>
        <ecNumber evidence="2">6.1.1.16</ecNumber>
    </recommendedName>
    <alternativeName>
        <fullName evidence="10">Cysteinyl-tRNA synthetase</fullName>
    </alternativeName>
</protein>
<feature type="region of interest" description="Disordered" evidence="12">
    <location>
        <begin position="736"/>
        <end position="756"/>
    </location>
</feature>
<keyword evidence="15" id="KW-1185">Reference proteome</keyword>
<keyword evidence="7" id="KW-0067">ATP-binding</keyword>
<dbReference type="InterPro" id="IPR015803">
    <property type="entry name" value="Cys-tRNA-ligase"/>
</dbReference>
<dbReference type="InterPro" id="IPR014729">
    <property type="entry name" value="Rossmann-like_a/b/a_fold"/>
</dbReference>
<evidence type="ECO:0000256" key="11">
    <source>
        <dbReference type="SAM" id="Coils"/>
    </source>
</evidence>
<dbReference type="GO" id="GO:0046872">
    <property type="term" value="F:metal ion binding"/>
    <property type="evidence" value="ECO:0007669"/>
    <property type="project" value="UniProtKB-KW"/>
</dbReference>
<dbReference type="AlphaFoldDB" id="A0A2U1IZ03"/>
<dbReference type="PANTHER" id="PTHR10890:SF3">
    <property type="entry name" value="CYSTEINE--TRNA LIGASE, CYTOPLASMIC"/>
    <property type="match status" value="1"/>
</dbReference>
<keyword evidence="4" id="KW-0479">Metal-binding</keyword>
<evidence type="ECO:0000256" key="6">
    <source>
        <dbReference type="ARBA" id="ARBA00022833"/>
    </source>
</evidence>
<organism evidence="14 15">
    <name type="scientific">Smittium angustum</name>
    <dbReference type="NCBI Taxonomy" id="133377"/>
    <lineage>
        <taxon>Eukaryota</taxon>
        <taxon>Fungi</taxon>
        <taxon>Fungi incertae sedis</taxon>
        <taxon>Zoopagomycota</taxon>
        <taxon>Kickxellomycotina</taxon>
        <taxon>Harpellomycetes</taxon>
        <taxon>Harpellales</taxon>
        <taxon>Legeriomycetaceae</taxon>
        <taxon>Smittium</taxon>
    </lineage>
</organism>
<dbReference type="Proteomes" id="UP000245591">
    <property type="component" value="Unassembled WGS sequence"/>
</dbReference>
<evidence type="ECO:0000256" key="2">
    <source>
        <dbReference type="ARBA" id="ARBA00012832"/>
    </source>
</evidence>
<keyword evidence="6" id="KW-0862">Zinc</keyword>
<evidence type="ECO:0000313" key="14">
    <source>
        <dbReference type="EMBL" id="PVZ98050.1"/>
    </source>
</evidence>
<comment type="caution">
    <text evidence="14">The sequence shown here is derived from an EMBL/GenBank/DDBJ whole genome shotgun (WGS) entry which is preliminary data.</text>
</comment>
<keyword evidence="3" id="KW-0436">Ligase</keyword>
<evidence type="ECO:0000256" key="4">
    <source>
        <dbReference type="ARBA" id="ARBA00022723"/>
    </source>
</evidence>
<evidence type="ECO:0000256" key="3">
    <source>
        <dbReference type="ARBA" id="ARBA00022598"/>
    </source>
</evidence>
<proteinExistence type="inferred from homology"/>
<evidence type="ECO:0000256" key="12">
    <source>
        <dbReference type="SAM" id="MobiDB-lite"/>
    </source>
</evidence>
<keyword evidence="11" id="KW-0175">Coiled coil</keyword>
<dbReference type="GO" id="GO:0004817">
    <property type="term" value="F:cysteine-tRNA ligase activity"/>
    <property type="evidence" value="ECO:0007669"/>
    <property type="project" value="UniProtKB-EC"/>
</dbReference>
<evidence type="ECO:0000259" key="13">
    <source>
        <dbReference type="Pfam" id="PF01406"/>
    </source>
</evidence>
<evidence type="ECO:0000256" key="10">
    <source>
        <dbReference type="ARBA" id="ARBA00031499"/>
    </source>
</evidence>
<reference evidence="14 15" key="1">
    <citation type="journal article" date="2018" name="MBio">
        <title>Comparative Genomics Reveals the Core Gene Toolbox for the Fungus-Insect Symbiosis.</title>
        <authorList>
            <person name="Wang Y."/>
            <person name="Stata M."/>
            <person name="Wang W."/>
            <person name="Stajich J.E."/>
            <person name="White M.M."/>
            <person name="Moncalvo J.M."/>
        </authorList>
    </citation>
    <scope>NUCLEOTIDE SEQUENCE [LARGE SCALE GENOMIC DNA]</scope>
    <source>
        <strain evidence="14 15">AUS-126-30</strain>
    </source>
</reference>
<feature type="coiled-coil region" evidence="11">
    <location>
        <begin position="680"/>
        <end position="707"/>
    </location>
</feature>
<dbReference type="PANTHER" id="PTHR10890">
    <property type="entry name" value="CYSTEINYL-TRNA SYNTHETASE"/>
    <property type="match status" value="1"/>
</dbReference>
<feature type="domain" description="tRNA synthetases class I catalytic" evidence="13">
    <location>
        <begin position="34"/>
        <end position="466"/>
    </location>
</feature>
<dbReference type="GO" id="GO:0006423">
    <property type="term" value="P:cysteinyl-tRNA aminoacylation"/>
    <property type="evidence" value="ECO:0007669"/>
    <property type="project" value="InterPro"/>
</dbReference>
<comment type="cofactor">
    <cofactor evidence="1">
        <name>Zn(2+)</name>
        <dbReference type="ChEBI" id="CHEBI:29105"/>
    </cofactor>
</comment>
<accession>A0A2U1IZ03</accession>
<gene>
    <name evidence="14" type="ORF">BB558_005967</name>
</gene>
<dbReference type="InterPro" id="IPR032678">
    <property type="entry name" value="tRNA-synt_1_cat_dom"/>
</dbReference>
<name>A0A2U1IZ03_SMIAN</name>
<dbReference type="SUPFAM" id="SSF47323">
    <property type="entry name" value="Anticodon-binding domain of a subclass of class I aminoacyl-tRNA synthetases"/>
    <property type="match status" value="1"/>
</dbReference>
<dbReference type="NCBIfam" id="TIGR00435">
    <property type="entry name" value="cysS"/>
    <property type="match status" value="1"/>
</dbReference>
<evidence type="ECO:0000313" key="15">
    <source>
        <dbReference type="Proteomes" id="UP000245591"/>
    </source>
</evidence>
<dbReference type="GO" id="GO:0005524">
    <property type="term" value="F:ATP binding"/>
    <property type="evidence" value="ECO:0007669"/>
    <property type="project" value="UniProtKB-KW"/>
</dbReference>
<dbReference type="EMBL" id="MBFU01000593">
    <property type="protein sequence ID" value="PVZ98050.1"/>
    <property type="molecule type" value="Genomic_DNA"/>
</dbReference>
<keyword evidence="5" id="KW-0547">Nucleotide-binding</keyword>
<dbReference type="HAMAP" id="MF_00041">
    <property type="entry name" value="Cys_tRNA_synth"/>
    <property type="match status" value="1"/>
</dbReference>
<keyword evidence="9" id="KW-0030">Aminoacyl-tRNA synthetase</keyword>
<sequence length="782" mass="88426">MENSSWIHPKPEIDAPSLVIYNSLTKTKVPFIPRKGKVVTWYTCGPTVYDAAHLGHARNYMTFDFLRRIMEDYFNYEIYIVMNITDIDDKIIIRGRQNHLFTNKKASVSKIDQELIDFCKISWKNYVEKNIGPISNVEEKQVLQDWSAQFSKLKNNPEKLETEPKFPMYINTTQKALDALIKAEDILAKNSTGSSKQDADSLLDDMQDVVSLYLDKHFGNEVTDPSVFRTLTQYWENDFMQDMQMINVKKPDVLTRVTEFVPEIISFVEKIISNGYAYESNGSVYFAVNSFDGQNGHCYAKLEPKSKGNQALMEEGEGSLGSSLAGKKNTADFALWKASKPGEPAWDSPWGKGRPGWHIECSVMASEILGEQIDIHSGGIDLTFPHHDNELAQSEAHFESNQWINYFMHAGHLHIEGSKMSKSLKNFISIKEALQKYTARQIRLCFLQQRWDAPSDFKHSSMEEALSVESTISNFFANSEGLYRKYNSSGTSNIIGGVRTFLDPEKDLVKDINEAKNKVHLALCDSFDTPTAMRVILGLINRTNVYLRQRLPTADPNPVFMAARYVSKMVRIFGLSDSNSNSTIGWNESNASNSTASGNGVGGSLNISALSNENVVMPYLDILSNFRDAVRLAAKGNPVNVGELLKICDNVRDGQLPKFGVLLDDQESGEALIKLMDPEKLQKEMELKKAQEEEKRKRKEATKLANEKKLLAKLEAGKTLPEDMFRVGERATEFSEFDEDGIPTKDNAGAEITKSRRKKLVKEWETQKKLHADYLKHLEKSN</sequence>
<dbReference type="SUPFAM" id="SSF52374">
    <property type="entry name" value="Nucleotidylyl transferase"/>
    <property type="match status" value="1"/>
</dbReference>
<dbReference type="GO" id="GO:0005737">
    <property type="term" value="C:cytoplasm"/>
    <property type="evidence" value="ECO:0007669"/>
    <property type="project" value="TreeGrafter"/>
</dbReference>
<dbReference type="Pfam" id="PF01406">
    <property type="entry name" value="tRNA-synt_1e"/>
    <property type="match status" value="1"/>
</dbReference>
<evidence type="ECO:0000256" key="7">
    <source>
        <dbReference type="ARBA" id="ARBA00022840"/>
    </source>
</evidence>
<dbReference type="InterPro" id="IPR009080">
    <property type="entry name" value="tRNAsynth_Ia_anticodon-bd"/>
</dbReference>
<evidence type="ECO:0000256" key="8">
    <source>
        <dbReference type="ARBA" id="ARBA00022917"/>
    </source>
</evidence>
<evidence type="ECO:0000256" key="9">
    <source>
        <dbReference type="ARBA" id="ARBA00023146"/>
    </source>
</evidence>
<dbReference type="EC" id="6.1.1.16" evidence="2"/>
<dbReference type="PRINTS" id="PR00983">
    <property type="entry name" value="TRNASYNTHCYS"/>
</dbReference>